<accession>A0A2P2PU14</accession>
<name>A0A2P2PU14_RHIMU</name>
<proteinExistence type="predicted"/>
<reference evidence="1" key="1">
    <citation type="submission" date="2018-02" db="EMBL/GenBank/DDBJ databases">
        <title>Rhizophora mucronata_Transcriptome.</title>
        <authorList>
            <person name="Meera S.P."/>
            <person name="Sreeshan A."/>
            <person name="Augustine A."/>
        </authorList>
    </citation>
    <scope>NUCLEOTIDE SEQUENCE</scope>
    <source>
        <tissue evidence="1">Leaf</tissue>
    </source>
</reference>
<sequence>MATDTQHKLVKISSLSKM</sequence>
<protein>
    <submittedName>
        <fullName evidence="1">Uncharacterized protein</fullName>
    </submittedName>
</protein>
<evidence type="ECO:0000313" key="1">
    <source>
        <dbReference type="EMBL" id="MBX58237.1"/>
    </source>
</evidence>
<dbReference type="AlphaFoldDB" id="A0A2P2PU14"/>
<dbReference type="EMBL" id="GGEC01077753">
    <property type="protein sequence ID" value="MBX58237.1"/>
    <property type="molecule type" value="Transcribed_RNA"/>
</dbReference>
<organism evidence="1">
    <name type="scientific">Rhizophora mucronata</name>
    <name type="common">Asiatic mangrove</name>
    <dbReference type="NCBI Taxonomy" id="61149"/>
    <lineage>
        <taxon>Eukaryota</taxon>
        <taxon>Viridiplantae</taxon>
        <taxon>Streptophyta</taxon>
        <taxon>Embryophyta</taxon>
        <taxon>Tracheophyta</taxon>
        <taxon>Spermatophyta</taxon>
        <taxon>Magnoliopsida</taxon>
        <taxon>eudicotyledons</taxon>
        <taxon>Gunneridae</taxon>
        <taxon>Pentapetalae</taxon>
        <taxon>rosids</taxon>
        <taxon>fabids</taxon>
        <taxon>Malpighiales</taxon>
        <taxon>Rhizophoraceae</taxon>
        <taxon>Rhizophora</taxon>
    </lineage>
</organism>